<dbReference type="SMART" id="SM00849">
    <property type="entry name" value="Lactamase_B"/>
    <property type="match status" value="1"/>
</dbReference>
<dbReference type="GO" id="GO:0044550">
    <property type="term" value="P:secondary metabolite biosynthetic process"/>
    <property type="evidence" value="ECO:0007669"/>
    <property type="project" value="TreeGrafter"/>
</dbReference>
<dbReference type="FunFam" id="3.60.15.10:FF:000041">
    <property type="entry name" value="Metallo-beta-lactamase domain protein"/>
    <property type="match status" value="1"/>
</dbReference>
<dbReference type="InterPro" id="IPR047921">
    <property type="entry name" value="LACTB2-like_MBL-fold"/>
</dbReference>
<dbReference type="PANTHER" id="PTHR23131">
    <property type="entry name" value="ENDORIBONUCLEASE LACTB2"/>
    <property type="match status" value="1"/>
</dbReference>
<dbReference type="AlphaFoldDB" id="G7E5Y3"/>
<feature type="domain" description="Metallo-beta-lactamase" evidence="5">
    <location>
        <begin position="31"/>
        <end position="229"/>
    </location>
</feature>
<dbReference type="HOGENOM" id="CLU_048478_1_3_1"/>
<dbReference type="OMA" id="GDHVMAW"/>
<keyword evidence="4" id="KW-0862">Zinc</keyword>
<name>G7E5Y3_MIXOS</name>
<evidence type="ECO:0000313" key="7">
    <source>
        <dbReference type="Proteomes" id="UP000009131"/>
    </source>
</evidence>
<reference evidence="6 7" key="1">
    <citation type="journal article" date="2011" name="J. Gen. Appl. Microbiol.">
        <title>Draft genome sequencing of the enigmatic basidiomycete Mixia osmundae.</title>
        <authorList>
            <person name="Nishida H."/>
            <person name="Nagatsuka Y."/>
            <person name="Sugiyama J."/>
        </authorList>
    </citation>
    <scope>NUCLEOTIDE SEQUENCE [LARGE SCALE GENOMIC DNA]</scope>
    <source>
        <strain evidence="7">CBS 9802 / IAM 14324 / JCM 22182 / KY 12970</strain>
    </source>
</reference>
<sequence>MQLARLAEVEQLSPLVTRILGGNPSSFTLNGTNGYLIGSGRRKILIDTSDAGIPTYLSRLEHTLGTAGPNKSAAIIDHIIATHWHHDHVGALPEVLELLHKRNNGPVRLSKHRDEEHDEDILETLTDTPSDILAEHTLSPLREGDRIAIPDSDLHLRILSTPGHTQDSISLYLASHTKEPNVLFSADMILGQGTAVFENLTQYMASLRKTAAFIEEQNASQPTHIYPGHGQVIHDALGKLREYIQHRQDREDQVVDALLKLQVGAHEKAEELTKVIYPDLPDQLHFAATRGLLLVLAKLETEGKVSQETDSSQETAFALTDLGKNAAEARRAKM</sequence>
<dbReference type="Gene3D" id="1.10.10.10">
    <property type="entry name" value="Winged helix-like DNA-binding domain superfamily/Winged helix DNA-binding domain"/>
    <property type="match status" value="1"/>
</dbReference>
<dbReference type="SUPFAM" id="SSF56281">
    <property type="entry name" value="Metallo-hydrolase/oxidoreductase"/>
    <property type="match status" value="1"/>
</dbReference>
<keyword evidence="2" id="KW-0479">Metal-binding</keyword>
<dbReference type="Proteomes" id="UP000009131">
    <property type="component" value="Unassembled WGS sequence"/>
</dbReference>
<dbReference type="Pfam" id="PF00753">
    <property type="entry name" value="Lactamase_B"/>
    <property type="match status" value="1"/>
</dbReference>
<proteinExistence type="inferred from homology"/>
<dbReference type="InterPro" id="IPR001279">
    <property type="entry name" value="Metallo-B-lactamas"/>
</dbReference>
<dbReference type="InterPro" id="IPR036866">
    <property type="entry name" value="RibonucZ/Hydroxyglut_hydro"/>
</dbReference>
<dbReference type="EMBL" id="BABT02000150">
    <property type="protein sequence ID" value="GAA98243.1"/>
    <property type="molecule type" value="Genomic_DNA"/>
</dbReference>
<dbReference type="STRING" id="764103.G7E5Y3"/>
<comment type="caution">
    <text evidence="6">The sequence shown here is derived from an EMBL/GenBank/DDBJ whole genome shotgun (WGS) entry which is preliminary data.</text>
</comment>
<dbReference type="PANTHER" id="PTHR23131:SF0">
    <property type="entry name" value="ENDORIBONUCLEASE LACTB2"/>
    <property type="match status" value="1"/>
</dbReference>
<accession>G7E5Y3</accession>
<dbReference type="RefSeq" id="XP_014569236.1">
    <property type="nucleotide sequence ID" value="XM_014713750.1"/>
</dbReference>
<evidence type="ECO:0000256" key="2">
    <source>
        <dbReference type="ARBA" id="ARBA00022723"/>
    </source>
</evidence>
<evidence type="ECO:0000256" key="3">
    <source>
        <dbReference type="ARBA" id="ARBA00022801"/>
    </source>
</evidence>
<evidence type="ECO:0000256" key="4">
    <source>
        <dbReference type="ARBA" id="ARBA00022833"/>
    </source>
</evidence>
<dbReference type="CDD" id="cd07722">
    <property type="entry name" value="LACTB2-like_MBL-fold"/>
    <property type="match status" value="1"/>
</dbReference>
<gene>
    <name evidence="6" type="primary">Mo04926</name>
    <name evidence="6" type="ORF">E5Q_04926</name>
</gene>
<keyword evidence="7" id="KW-1185">Reference proteome</keyword>
<reference evidence="6 7" key="2">
    <citation type="journal article" date="2012" name="Open Biol.">
        <title>Characteristics of nucleosomes and linker DNA regions on the genome of the basidiomycete Mixia osmundae revealed by mono- and dinucleosome mapping.</title>
        <authorList>
            <person name="Nishida H."/>
            <person name="Kondo S."/>
            <person name="Matsumoto T."/>
            <person name="Suzuki Y."/>
            <person name="Yoshikawa H."/>
            <person name="Taylor T.D."/>
            <person name="Sugiyama J."/>
        </authorList>
    </citation>
    <scope>NUCLEOTIDE SEQUENCE [LARGE SCALE GENOMIC DNA]</scope>
    <source>
        <strain evidence="7">CBS 9802 / IAM 14324 / JCM 22182 / KY 12970</strain>
    </source>
</reference>
<evidence type="ECO:0000256" key="1">
    <source>
        <dbReference type="ARBA" id="ARBA00006759"/>
    </source>
</evidence>
<comment type="similarity">
    <text evidence="1">Belongs to the metallo-beta-lactamase superfamily. Glyoxalase II family.</text>
</comment>
<dbReference type="InterPro" id="IPR041516">
    <property type="entry name" value="LACTB2_WH"/>
</dbReference>
<dbReference type="GO" id="GO:0016787">
    <property type="term" value="F:hydrolase activity"/>
    <property type="evidence" value="ECO:0007669"/>
    <property type="project" value="UniProtKB-KW"/>
</dbReference>
<dbReference type="GO" id="GO:0046872">
    <property type="term" value="F:metal ion binding"/>
    <property type="evidence" value="ECO:0007669"/>
    <property type="project" value="UniProtKB-KW"/>
</dbReference>
<protein>
    <recommendedName>
        <fullName evidence="5">Metallo-beta-lactamase domain-containing protein</fullName>
    </recommendedName>
</protein>
<keyword evidence="3" id="KW-0378">Hydrolase</keyword>
<dbReference type="Pfam" id="PF17778">
    <property type="entry name" value="WHD_BLACT"/>
    <property type="match status" value="1"/>
</dbReference>
<evidence type="ECO:0000313" key="6">
    <source>
        <dbReference type="EMBL" id="GAA98243.1"/>
    </source>
</evidence>
<dbReference type="eggNOG" id="KOG0813">
    <property type="taxonomic scope" value="Eukaryota"/>
</dbReference>
<dbReference type="Gene3D" id="3.60.15.10">
    <property type="entry name" value="Ribonuclease Z/Hydroxyacylglutathione hydrolase-like"/>
    <property type="match status" value="1"/>
</dbReference>
<evidence type="ECO:0000259" key="5">
    <source>
        <dbReference type="SMART" id="SM00849"/>
    </source>
</evidence>
<dbReference type="InterPro" id="IPR050662">
    <property type="entry name" value="Sec-metab_biosynth-thioest"/>
</dbReference>
<dbReference type="InterPro" id="IPR036388">
    <property type="entry name" value="WH-like_DNA-bd_sf"/>
</dbReference>
<dbReference type="OrthoDB" id="17458at2759"/>
<organism evidence="6 7">
    <name type="scientific">Mixia osmundae (strain CBS 9802 / IAM 14324 / JCM 22182 / KY 12970)</name>
    <dbReference type="NCBI Taxonomy" id="764103"/>
    <lineage>
        <taxon>Eukaryota</taxon>
        <taxon>Fungi</taxon>
        <taxon>Dikarya</taxon>
        <taxon>Basidiomycota</taxon>
        <taxon>Pucciniomycotina</taxon>
        <taxon>Mixiomycetes</taxon>
        <taxon>Mixiales</taxon>
        <taxon>Mixiaceae</taxon>
        <taxon>Mixia</taxon>
    </lineage>
</organism>
<dbReference type="InParanoid" id="G7E5Y3"/>